<evidence type="ECO:0000313" key="4">
    <source>
        <dbReference type="EMBL" id="KPA80365.1"/>
    </source>
</evidence>
<dbReference type="AlphaFoldDB" id="A0A0M9G1N6"/>
<dbReference type="RefSeq" id="XP_015658799.1">
    <property type="nucleotide sequence ID" value="XM_015802355.1"/>
</dbReference>
<dbReference type="EMBL" id="LGTL01000008">
    <property type="protein sequence ID" value="KPA80368.1"/>
    <property type="molecule type" value="Genomic_DNA"/>
</dbReference>
<dbReference type="EMBL" id="LGTL01000008">
    <property type="protein sequence ID" value="KPA80362.1"/>
    <property type="molecule type" value="Genomic_DNA"/>
</dbReference>
<sequence>MDRAFLPKVLIFCMGGRMQEGRVILQLEGWSHALKITSAELRRQSCYVNTRHEALGQRRPAVRREIPPSGGFAGARGGPGLVNGRLPVPPRDVQERVRDARQGRANCHDNSAPVVPPVGASLSSALVIDASLDGRGSDAFSGERRNQSPQ</sequence>
<evidence type="ECO:0000256" key="1">
    <source>
        <dbReference type="SAM" id="MobiDB-lite"/>
    </source>
</evidence>
<dbReference type="EMBL" id="LGTL01000008">
    <property type="protein sequence ID" value="KPA80363.1"/>
    <property type="molecule type" value="Genomic_DNA"/>
</dbReference>
<dbReference type="EMBL" id="LGTL01000008">
    <property type="protein sequence ID" value="KPA80360.1"/>
    <property type="molecule type" value="Genomic_DNA"/>
</dbReference>
<feature type="region of interest" description="Disordered" evidence="1">
    <location>
        <begin position="57"/>
        <end position="89"/>
    </location>
</feature>
<dbReference type="RefSeq" id="XP_015658804.1">
    <property type="nucleotide sequence ID" value="XM_015802360.1"/>
</dbReference>
<evidence type="ECO:0000313" key="2">
    <source>
        <dbReference type="EMBL" id="KPA80359.1"/>
    </source>
</evidence>
<feature type="compositionally biased region" description="Basic and acidic residues" evidence="1">
    <location>
        <begin position="57"/>
        <end position="66"/>
    </location>
</feature>
<dbReference type="RefSeq" id="XP_015658807.1">
    <property type="nucleotide sequence ID" value="XM_015802363.1"/>
</dbReference>
<dbReference type="RefSeq" id="XP_015658801.1">
    <property type="nucleotide sequence ID" value="XM_015802357.1"/>
</dbReference>
<organism evidence="2 6">
    <name type="scientific">Leptomonas pyrrhocoris</name>
    <name type="common">Firebug parasite</name>
    <dbReference type="NCBI Taxonomy" id="157538"/>
    <lineage>
        <taxon>Eukaryota</taxon>
        <taxon>Discoba</taxon>
        <taxon>Euglenozoa</taxon>
        <taxon>Kinetoplastea</taxon>
        <taxon>Metakinetoplastina</taxon>
        <taxon>Trypanosomatida</taxon>
        <taxon>Trypanosomatidae</taxon>
        <taxon>Leishmaniinae</taxon>
        <taxon>Leptomonas</taxon>
    </lineage>
</organism>
<dbReference type="EMBL" id="LGTL01000008">
    <property type="protein sequence ID" value="KPA80365.1"/>
    <property type="molecule type" value="Genomic_DNA"/>
</dbReference>
<dbReference type="Proteomes" id="UP000037923">
    <property type="component" value="Unassembled WGS sequence"/>
</dbReference>
<proteinExistence type="predicted"/>
<feature type="compositionally biased region" description="Gly residues" evidence="1">
    <location>
        <begin position="71"/>
        <end position="81"/>
    </location>
</feature>
<comment type="caution">
    <text evidence="2">The sequence shown here is derived from an EMBL/GenBank/DDBJ whole genome shotgun (WGS) entry which is preliminary data.</text>
</comment>
<dbReference type="VEuPathDB" id="TriTrypDB:LpyrH10_08_0730"/>
<accession>A0A0M9G1N6</accession>
<dbReference type="GeneID" id="26904911"/>
<dbReference type="RefSeq" id="XP_015658798.1">
    <property type="nucleotide sequence ID" value="XM_015802354.1"/>
</dbReference>
<dbReference type="RefSeq" id="XP_015658805.1">
    <property type="nucleotide sequence ID" value="XM_015802361.1"/>
</dbReference>
<dbReference type="EMBL" id="LGTL01000008">
    <property type="protein sequence ID" value="KPA80369.1"/>
    <property type="molecule type" value="Genomic_DNA"/>
</dbReference>
<dbReference type="GeneID" id="26904915"/>
<protein>
    <submittedName>
        <fullName evidence="2">Uncharacterized protein</fullName>
    </submittedName>
</protein>
<evidence type="ECO:0000313" key="5">
    <source>
        <dbReference type="EMBL" id="KPA80368.1"/>
    </source>
</evidence>
<dbReference type="RefSeq" id="XP_015658808.1">
    <property type="nucleotide sequence ID" value="XM_015802364.1"/>
</dbReference>
<reference evidence="2 6" key="1">
    <citation type="submission" date="2015-07" db="EMBL/GenBank/DDBJ databases">
        <title>High-quality genome of monoxenous trypanosomatid Leptomonas pyrrhocoris.</title>
        <authorList>
            <person name="Flegontov P."/>
            <person name="Butenko A."/>
            <person name="Firsov S."/>
            <person name="Vlcek C."/>
            <person name="Logacheva M.D."/>
            <person name="Field M."/>
            <person name="Filatov D."/>
            <person name="Flegontova O."/>
            <person name="Gerasimov E."/>
            <person name="Jackson A.P."/>
            <person name="Kelly S."/>
            <person name="Opperdoes F."/>
            <person name="O'Reilly A."/>
            <person name="Votypka J."/>
            <person name="Yurchenko V."/>
            <person name="Lukes J."/>
        </authorList>
    </citation>
    <scope>NUCLEOTIDE SEQUENCE [LARGE SCALE GENOMIC DNA]</scope>
    <source>
        <strain evidence="2">H10</strain>
    </source>
</reference>
<dbReference type="GeneID" id="26904917"/>
<name>A0A0M9G1N6_LEPPY</name>
<dbReference type="VEuPathDB" id="TriTrypDB:LpyrH10_08_0750"/>
<evidence type="ECO:0000313" key="6">
    <source>
        <dbReference type="Proteomes" id="UP000037923"/>
    </source>
</evidence>
<dbReference type="EMBL" id="LGTL01000008">
    <property type="protein sequence ID" value="KPA80366.1"/>
    <property type="molecule type" value="Genomic_DNA"/>
</dbReference>
<dbReference type="VEuPathDB" id="TriTrypDB:LpyrH10_08_0710"/>
<dbReference type="GeneID" id="26904913"/>
<gene>
    <name evidence="2" type="ORF">ABB37_04620</name>
    <name evidence="3" type="ORF">ABB37_04622</name>
    <name evidence="4" type="ORF">ABB37_04624</name>
    <name evidence="5" type="ORF">ABB37_04626</name>
</gene>
<dbReference type="EMBL" id="LGTL01000008">
    <property type="protein sequence ID" value="KPA80359.1"/>
    <property type="molecule type" value="Genomic_DNA"/>
</dbReference>
<dbReference type="RefSeq" id="XP_015658802.1">
    <property type="nucleotide sequence ID" value="XM_015802358.1"/>
</dbReference>
<evidence type="ECO:0000313" key="3">
    <source>
        <dbReference type="EMBL" id="KPA80362.1"/>
    </source>
</evidence>
<dbReference type="VEuPathDB" id="TriTrypDB:LpyrH10_08_0690"/>
<keyword evidence="6" id="KW-1185">Reference proteome</keyword>